<evidence type="ECO:0000256" key="6">
    <source>
        <dbReference type="ARBA" id="ARBA00022630"/>
    </source>
</evidence>
<keyword evidence="6 9" id="KW-0285">Flavoprotein</keyword>
<keyword evidence="7 9" id="KW-0274">FAD</keyword>
<evidence type="ECO:0000256" key="7">
    <source>
        <dbReference type="ARBA" id="ARBA00022827"/>
    </source>
</evidence>
<dbReference type="GO" id="GO:0047545">
    <property type="term" value="F:(S)-2-hydroxyglutarate dehydrogenase activity"/>
    <property type="evidence" value="ECO:0007669"/>
    <property type="project" value="TreeGrafter"/>
</dbReference>
<keyword evidence="10" id="KW-0472">Membrane</keyword>
<comment type="pathway">
    <text evidence="3 9">Carbohydrate metabolism; tricarboxylic acid cycle; oxaloacetate from (S)-malate (quinone route): step 1/1.</text>
</comment>
<gene>
    <name evidence="9 11" type="primary">mqo</name>
    <name evidence="11" type="ORF">M9394_01025</name>
</gene>
<accession>A0AAE9IA28</accession>
<dbReference type="PANTHER" id="PTHR43104:SF2">
    <property type="entry name" value="L-2-HYDROXYGLUTARATE DEHYDROGENASE, MITOCHONDRIAL"/>
    <property type="match status" value="1"/>
</dbReference>
<comment type="similarity">
    <text evidence="4 9">Belongs to the MQO family.</text>
</comment>
<dbReference type="EC" id="1.1.5.4" evidence="9"/>
<evidence type="ECO:0000313" key="12">
    <source>
        <dbReference type="Proteomes" id="UP001056323"/>
    </source>
</evidence>
<dbReference type="NCBIfam" id="NF003603">
    <property type="entry name" value="PRK05257.1-1"/>
    <property type="match status" value="1"/>
</dbReference>
<keyword evidence="10" id="KW-1133">Transmembrane helix</keyword>
<dbReference type="GO" id="GO:0006099">
    <property type="term" value="P:tricarboxylic acid cycle"/>
    <property type="evidence" value="ECO:0007669"/>
    <property type="project" value="UniProtKB-UniRule"/>
</dbReference>
<dbReference type="NCBIfam" id="TIGR01320">
    <property type="entry name" value="mal_quin_oxido"/>
    <property type="match status" value="1"/>
</dbReference>
<reference evidence="11" key="1">
    <citation type="submission" date="2022-05" db="EMBL/GenBank/DDBJ databases">
        <title>Impact of host demography and evolutionary history on endosymbiont molecular evolution: a test in carpenter ants (Genus Camponotus) and their Blochmannia endosymbionts.</title>
        <authorList>
            <person name="Manthey J.D."/>
            <person name="Giron J.C."/>
            <person name="Hruska J.P."/>
        </authorList>
    </citation>
    <scope>NUCLEOTIDE SEQUENCE</scope>
    <source>
        <strain evidence="11">C-049</strain>
    </source>
</reference>
<dbReference type="NCBIfam" id="NF009875">
    <property type="entry name" value="PRK13339.1"/>
    <property type="match status" value="1"/>
</dbReference>
<comment type="cofactor">
    <cofactor evidence="2 9">
        <name>FAD</name>
        <dbReference type="ChEBI" id="CHEBI:57692"/>
    </cofactor>
</comment>
<dbReference type="PANTHER" id="PTHR43104">
    <property type="entry name" value="L-2-HYDROXYGLUTARATE DEHYDROGENASE, MITOCHONDRIAL"/>
    <property type="match status" value="1"/>
</dbReference>
<dbReference type="Proteomes" id="UP001056323">
    <property type="component" value="Chromosome"/>
</dbReference>
<comment type="catalytic activity">
    <reaction evidence="1 9">
        <text>(S)-malate + a quinone = a quinol + oxaloacetate</text>
        <dbReference type="Rhea" id="RHEA:46012"/>
        <dbReference type="ChEBI" id="CHEBI:15589"/>
        <dbReference type="ChEBI" id="CHEBI:16452"/>
        <dbReference type="ChEBI" id="CHEBI:24646"/>
        <dbReference type="ChEBI" id="CHEBI:132124"/>
        <dbReference type="EC" id="1.1.5.4"/>
    </reaction>
</comment>
<sequence>MSNVAVINQEHRLIKITSSADVVLIGAGIMSATFGTFLTILEPTWKIHIYERLNQPAQESSNVWNNAGTGHAAFCELNYTQYNNKNCSVDISKAIAINEAFEISRQFWAYLVQIKVLKYPSSFINNVPHMSFVWGEENVCFLKKRFQALLNSVLFSGMVYSEDLQQIRQWAPLIIDGRNVSQKIAATRMEMGTDVNFGALTQQLLNELKKNVNFKMYLQHDVGSVQNNNDATWDVHVIDRRCNHKKCIRTNYVFIGAGGRSLSLLQSSGVPEVCGYAGFPVGGQFLVTKNPKIVAQHLAKVYGKASVNAPPMSVPHIDTRILNGEKILLFGPFATFSSKFLKYGSWLDLFHSLNKHNIIPILQAGIDNFDLIKYLIGQLVMSNMNRIDELREYYPTVNPSDWTLVTAGQRVQIIKRNSNKRGILQFGTEVVKSSDGTLSALLGASPGASTVVSIVLQLLDTMFNNKINSDLWKNKIIDMIPSYTKNLNGDLILVNKIRQYTCNALKLNYIEAIDR</sequence>
<name>A0AAE9IA28_9ENTR</name>
<dbReference type="HAMAP" id="MF_00212">
    <property type="entry name" value="MQO"/>
    <property type="match status" value="1"/>
</dbReference>
<evidence type="ECO:0000256" key="9">
    <source>
        <dbReference type="HAMAP-Rule" id="MF_00212"/>
    </source>
</evidence>
<evidence type="ECO:0000256" key="5">
    <source>
        <dbReference type="ARBA" id="ARBA00022532"/>
    </source>
</evidence>
<dbReference type="InterPro" id="IPR006231">
    <property type="entry name" value="MQO"/>
</dbReference>
<dbReference type="NCBIfam" id="NF003611">
    <property type="entry name" value="PRK05257.3-2"/>
    <property type="match status" value="1"/>
</dbReference>
<dbReference type="Pfam" id="PF06039">
    <property type="entry name" value="Mqo"/>
    <property type="match status" value="1"/>
</dbReference>
<evidence type="ECO:0000256" key="3">
    <source>
        <dbReference type="ARBA" id="ARBA00005012"/>
    </source>
</evidence>
<evidence type="ECO:0000256" key="4">
    <source>
        <dbReference type="ARBA" id="ARBA00006389"/>
    </source>
</evidence>
<keyword evidence="8 9" id="KW-0560">Oxidoreductase</keyword>
<organism evidence="11 12">
    <name type="scientific">Candidatus Blochmanniella camponoti</name>
    <dbReference type="NCBI Taxonomy" id="108080"/>
    <lineage>
        <taxon>Bacteria</taxon>
        <taxon>Pseudomonadati</taxon>
        <taxon>Pseudomonadota</taxon>
        <taxon>Gammaproteobacteria</taxon>
        <taxon>Enterobacterales</taxon>
        <taxon>Enterobacteriaceae</taxon>
        <taxon>ant endosymbionts</taxon>
        <taxon>Candidatus Blochmanniella</taxon>
    </lineage>
</organism>
<dbReference type="EMBL" id="CP097751">
    <property type="protein sequence ID" value="URJ27717.1"/>
    <property type="molecule type" value="Genomic_DNA"/>
</dbReference>
<evidence type="ECO:0000256" key="8">
    <source>
        <dbReference type="ARBA" id="ARBA00023002"/>
    </source>
</evidence>
<evidence type="ECO:0000256" key="2">
    <source>
        <dbReference type="ARBA" id="ARBA00001974"/>
    </source>
</evidence>
<keyword evidence="5 9" id="KW-0816">Tricarboxylic acid cycle</keyword>
<dbReference type="KEGG" id="bhb:M9394_01025"/>
<dbReference type="RefSeq" id="WP_250250154.1">
    <property type="nucleotide sequence ID" value="NZ_CP097751.1"/>
</dbReference>
<dbReference type="SUPFAM" id="SSF51905">
    <property type="entry name" value="FAD/NAD(P)-binding domain"/>
    <property type="match status" value="1"/>
</dbReference>
<dbReference type="NCBIfam" id="NF003605">
    <property type="entry name" value="PRK05257.1-4"/>
    <property type="match status" value="1"/>
</dbReference>
<dbReference type="NCBIfam" id="NF003606">
    <property type="entry name" value="PRK05257.2-1"/>
    <property type="match status" value="1"/>
</dbReference>
<evidence type="ECO:0000256" key="10">
    <source>
        <dbReference type="SAM" id="Phobius"/>
    </source>
</evidence>
<dbReference type="AlphaFoldDB" id="A0AAE9IA28"/>
<proteinExistence type="inferred from homology"/>
<evidence type="ECO:0000313" key="11">
    <source>
        <dbReference type="EMBL" id="URJ27717.1"/>
    </source>
</evidence>
<feature type="transmembrane region" description="Helical" evidence="10">
    <location>
        <begin position="22"/>
        <end position="41"/>
    </location>
</feature>
<keyword evidence="10" id="KW-0812">Transmembrane</keyword>
<dbReference type="InterPro" id="IPR036188">
    <property type="entry name" value="FAD/NAD-bd_sf"/>
</dbReference>
<protein>
    <recommendedName>
        <fullName evidence="9">Probable malate:quinone oxidoreductase</fullName>
        <ecNumber evidence="9">1.1.5.4</ecNumber>
    </recommendedName>
    <alternativeName>
        <fullName evidence="9">MQO</fullName>
    </alternativeName>
    <alternativeName>
        <fullName evidence="9">Malate dehydrogenase [quinone]</fullName>
    </alternativeName>
</protein>
<dbReference type="GO" id="GO:0008924">
    <property type="term" value="F:L-malate dehydrogenase (quinone) activity"/>
    <property type="evidence" value="ECO:0007669"/>
    <property type="project" value="UniProtKB-UniRule"/>
</dbReference>
<evidence type="ECO:0000256" key="1">
    <source>
        <dbReference type="ARBA" id="ARBA00001139"/>
    </source>
</evidence>